<keyword evidence="3" id="KW-1185">Reference proteome</keyword>
<dbReference type="Proteomes" id="UP001341281">
    <property type="component" value="Chromosome 04"/>
</dbReference>
<proteinExistence type="predicted"/>
<protein>
    <submittedName>
        <fullName evidence="2">Uncharacterized protein</fullName>
    </submittedName>
</protein>
<name>A0AAQ3T8I0_PASNO</name>
<accession>A0AAQ3T8I0</accession>
<dbReference type="EMBL" id="CP144748">
    <property type="protein sequence ID" value="WVZ68491.1"/>
    <property type="molecule type" value="Genomic_DNA"/>
</dbReference>
<sequence length="163" mass="16659">MAAEAQAEGPALGPAPPPPHARGTSPASPEKRGLPILGDEDRAEGEEEERRLPEPKRRRACVAALDGVPGAAVAEDAPGSCCDADGACFSFQHARGGFLAPETTPKFGSFNPPGEAELKPAEAESHADAEADVEVPAASAREAGVDDDSSQLVVVGEVDGQKL</sequence>
<organism evidence="2 3">
    <name type="scientific">Paspalum notatum var. saurae</name>
    <dbReference type="NCBI Taxonomy" id="547442"/>
    <lineage>
        <taxon>Eukaryota</taxon>
        <taxon>Viridiplantae</taxon>
        <taxon>Streptophyta</taxon>
        <taxon>Embryophyta</taxon>
        <taxon>Tracheophyta</taxon>
        <taxon>Spermatophyta</taxon>
        <taxon>Magnoliopsida</taxon>
        <taxon>Liliopsida</taxon>
        <taxon>Poales</taxon>
        <taxon>Poaceae</taxon>
        <taxon>PACMAD clade</taxon>
        <taxon>Panicoideae</taxon>
        <taxon>Andropogonodae</taxon>
        <taxon>Paspaleae</taxon>
        <taxon>Paspalinae</taxon>
        <taxon>Paspalum</taxon>
    </lineage>
</organism>
<evidence type="ECO:0000313" key="2">
    <source>
        <dbReference type="EMBL" id="WVZ68491.1"/>
    </source>
</evidence>
<feature type="region of interest" description="Disordered" evidence="1">
    <location>
        <begin position="104"/>
        <end position="132"/>
    </location>
</feature>
<feature type="compositionally biased region" description="Low complexity" evidence="1">
    <location>
        <begin position="1"/>
        <end position="12"/>
    </location>
</feature>
<evidence type="ECO:0000256" key="1">
    <source>
        <dbReference type="SAM" id="MobiDB-lite"/>
    </source>
</evidence>
<feature type="compositionally biased region" description="Basic and acidic residues" evidence="1">
    <location>
        <begin position="116"/>
        <end position="129"/>
    </location>
</feature>
<evidence type="ECO:0000313" key="3">
    <source>
        <dbReference type="Proteomes" id="UP001341281"/>
    </source>
</evidence>
<feature type="region of interest" description="Disordered" evidence="1">
    <location>
        <begin position="1"/>
        <end position="58"/>
    </location>
</feature>
<reference evidence="2 3" key="1">
    <citation type="submission" date="2024-02" db="EMBL/GenBank/DDBJ databases">
        <title>High-quality chromosome-scale genome assembly of Pensacola bahiagrass (Paspalum notatum Flugge var. saurae).</title>
        <authorList>
            <person name="Vega J.M."/>
            <person name="Podio M."/>
            <person name="Orjuela J."/>
            <person name="Siena L.A."/>
            <person name="Pessino S.C."/>
            <person name="Combes M.C."/>
            <person name="Mariac C."/>
            <person name="Albertini E."/>
            <person name="Pupilli F."/>
            <person name="Ortiz J.P.A."/>
            <person name="Leblanc O."/>
        </authorList>
    </citation>
    <scope>NUCLEOTIDE SEQUENCE [LARGE SCALE GENOMIC DNA]</scope>
    <source>
        <strain evidence="2">R1</strain>
        <tissue evidence="2">Leaf</tissue>
    </source>
</reference>
<gene>
    <name evidence="2" type="ORF">U9M48_017425</name>
</gene>
<dbReference type="AlphaFoldDB" id="A0AAQ3T8I0"/>